<dbReference type="AlphaFoldDB" id="A0A1G7WYU6"/>
<dbReference type="EMBL" id="FNCJ01000005">
    <property type="protein sequence ID" value="SDG77084.1"/>
    <property type="molecule type" value="Genomic_DNA"/>
</dbReference>
<protein>
    <submittedName>
        <fullName evidence="10">Spermidine/putrescine transport system permease protein</fullName>
    </submittedName>
</protein>
<dbReference type="Gene3D" id="1.10.3720.10">
    <property type="entry name" value="MetI-like"/>
    <property type="match status" value="1"/>
</dbReference>
<gene>
    <name evidence="10" type="ORF">SAMN05216466_105115</name>
</gene>
<feature type="transmembrane region" description="Helical" evidence="8">
    <location>
        <begin position="156"/>
        <end position="175"/>
    </location>
</feature>
<reference evidence="10 11" key="1">
    <citation type="submission" date="2016-10" db="EMBL/GenBank/DDBJ databases">
        <authorList>
            <person name="de Groot N.N."/>
        </authorList>
    </citation>
    <scope>NUCLEOTIDE SEQUENCE [LARGE SCALE GENOMIC DNA]</scope>
    <source>
        <strain evidence="10 11">LMG 2247</strain>
    </source>
</reference>
<dbReference type="Pfam" id="PF00528">
    <property type="entry name" value="BPD_transp_1"/>
    <property type="match status" value="1"/>
</dbReference>
<comment type="similarity">
    <text evidence="2">Belongs to the binding-protein-dependent transport system permease family. CysTW subfamily.</text>
</comment>
<feature type="transmembrane region" description="Helical" evidence="8">
    <location>
        <begin position="112"/>
        <end position="136"/>
    </location>
</feature>
<evidence type="ECO:0000256" key="1">
    <source>
        <dbReference type="ARBA" id="ARBA00004651"/>
    </source>
</evidence>
<comment type="subcellular location">
    <subcellularLocation>
        <location evidence="1 8">Cell membrane</location>
        <topology evidence="1 8">Multi-pass membrane protein</topology>
    </subcellularLocation>
</comment>
<evidence type="ECO:0000256" key="7">
    <source>
        <dbReference type="ARBA" id="ARBA00023136"/>
    </source>
</evidence>
<dbReference type="Proteomes" id="UP000199706">
    <property type="component" value="Unassembled WGS sequence"/>
</dbReference>
<evidence type="ECO:0000313" key="11">
    <source>
        <dbReference type="Proteomes" id="UP000199706"/>
    </source>
</evidence>
<evidence type="ECO:0000313" key="10">
    <source>
        <dbReference type="EMBL" id="SDG77084.1"/>
    </source>
</evidence>
<feature type="domain" description="ABC transmembrane type-1" evidence="9">
    <location>
        <begin position="78"/>
        <end position="284"/>
    </location>
</feature>
<dbReference type="CDD" id="cd06261">
    <property type="entry name" value="TM_PBP2"/>
    <property type="match status" value="1"/>
</dbReference>
<keyword evidence="5 8" id="KW-0812">Transmembrane</keyword>
<evidence type="ECO:0000256" key="5">
    <source>
        <dbReference type="ARBA" id="ARBA00022692"/>
    </source>
</evidence>
<dbReference type="PROSITE" id="PS50928">
    <property type="entry name" value="ABC_TM1"/>
    <property type="match status" value="1"/>
</dbReference>
<feature type="transmembrane region" description="Helical" evidence="8">
    <location>
        <begin position="263"/>
        <end position="283"/>
    </location>
</feature>
<evidence type="ECO:0000256" key="4">
    <source>
        <dbReference type="ARBA" id="ARBA00022475"/>
    </source>
</evidence>
<dbReference type="PANTHER" id="PTHR42929">
    <property type="entry name" value="INNER MEMBRANE ABC TRANSPORTER PERMEASE PROTEIN YDCU-RELATED-RELATED"/>
    <property type="match status" value="1"/>
</dbReference>
<evidence type="ECO:0000256" key="2">
    <source>
        <dbReference type="ARBA" id="ARBA00007069"/>
    </source>
</evidence>
<keyword evidence="3 8" id="KW-0813">Transport</keyword>
<evidence type="ECO:0000259" key="9">
    <source>
        <dbReference type="PROSITE" id="PS50928"/>
    </source>
</evidence>
<keyword evidence="7 8" id="KW-0472">Membrane</keyword>
<dbReference type="PANTHER" id="PTHR42929:SF1">
    <property type="entry name" value="INNER MEMBRANE ABC TRANSPORTER PERMEASE PROTEIN YDCU-RELATED"/>
    <property type="match status" value="1"/>
</dbReference>
<feature type="transmembrane region" description="Helical" evidence="8">
    <location>
        <begin position="12"/>
        <end position="38"/>
    </location>
</feature>
<evidence type="ECO:0000256" key="6">
    <source>
        <dbReference type="ARBA" id="ARBA00022989"/>
    </source>
</evidence>
<dbReference type="GO" id="GO:0055085">
    <property type="term" value="P:transmembrane transport"/>
    <property type="evidence" value="ECO:0007669"/>
    <property type="project" value="InterPro"/>
</dbReference>
<dbReference type="InterPro" id="IPR035906">
    <property type="entry name" value="MetI-like_sf"/>
</dbReference>
<keyword evidence="4" id="KW-1003">Cell membrane</keyword>
<evidence type="ECO:0000256" key="3">
    <source>
        <dbReference type="ARBA" id="ARBA00022448"/>
    </source>
</evidence>
<feature type="transmembrane region" description="Helical" evidence="8">
    <location>
        <begin position="218"/>
        <end position="238"/>
    </location>
</feature>
<dbReference type="GO" id="GO:0005886">
    <property type="term" value="C:plasma membrane"/>
    <property type="evidence" value="ECO:0007669"/>
    <property type="project" value="UniProtKB-SubCell"/>
</dbReference>
<proteinExistence type="inferred from homology"/>
<accession>A0A1G7WYU6</accession>
<dbReference type="InterPro" id="IPR000515">
    <property type="entry name" value="MetI-like"/>
</dbReference>
<name>A0A1G7WYU6_9BURK</name>
<organism evidence="10 11">
    <name type="scientific">Paraburkholderia phenazinium</name>
    <dbReference type="NCBI Taxonomy" id="60549"/>
    <lineage>
        <taxon>Bacteria</taxon>
        <taxon>Pseudomonadati</taxon>
        <taxon>Pseudomonadota</taxon>
        <taxon>Betaproteobacteria</taxon>
        <taxon>Burkholderiales</taxon>
        <taxon>Burkholderiaceae</taxon>
        <taxon>Paraburkholderia</taxon>
    </lineage>
</organism>
<keyword evidence="6 8" id="KW-1133">Transmembrane helix</keyword>
<dbReference type="SUPFAM" id="SSF161098">
    <property type="entry name" value="MetI-like"/>
    <property type="match status" value="1"/>
</dbReference>
<feature type="transmembrane region" description="Helical" evidence="8">
    <location>
        <begin position="77"/>
        <end position="105"/>
    </location>
</feature>
<sequence length="301" mass="32369">MWVKESISMRVGIWPVAAVMALGVIAPLCVLAVVSWSAPLDFGGVAWGKFSPDAYIGLLYERDFDGTLVLHSDFVRILIRSVVLAASTTAICLLLALPTALYIAGCSARMKVIFLLLITVPFWTCVVVQMYGWIILLADNGLLNQLLVRAGVIHGLLGMLYTYSATLLGMVYTFLPFMVLPIYAALEDLDWSIVEAALDLGATRTVAFREVVMPSCRAGIGAGIGLVFVPALGTYVVSDLLGGNHTMMLGNLVAFQFSSGHDWPSGAAMAFAILGVVLVGMLARRARLVKKTRIGVAHEFV</sequence>
<evidence type="ECO:0000256" key="8">
    <source>
        <dbReference type="RuleBase" id="RU363032"/>
    </source>
</evidence>